<proteinExistence type="predicted"/>
<evidence type="ECO:0000259" key="1">
    <source>
        <dbReference type="Pfam" id="PF13313"/>
    </source>
</evidence>
<gene>
    <name evidence="2" type="ORF">SAMN02745244_03427</name>
</gene>
<keyword evidence="3" id="KW-1185">Reference proteome</keyword>
<accession>A0A1M6MQT4</accession>
<dbReference type="AlphaFoldDB" id="A0A1M6MQT4"/>
<dbReference type="STRING" id="1123357.SAMN02745244_03427"/>
<evidence type="ECO:0000313" key="3">
    <source>
        <dbReference type="Proteomes" id="UP000184512"/>
    </source>
</evidence>
<reference evidence="3" key="1">
    <citation type="submission" date="2016-11" db="EMBL/GenBank/DDBJ databases">
        <authorList>
            <person name="Varghese N."/>
            <person name="Submissions S."/>
        </authorList>
    </citation>
    <scope>NUCLEOTIDE SEQUENCE [LARGE SCALE GENOMIC DNA]</scope>
    <source>
        <strain evidence="3">DSM 12906</strain>
    </source>
</reference>
<dbReference type="EMBL" id="FQZG01000094">
    <property type="protein sequence ID" value="SHJ85756.1"/>
    <property type="molecule type" value="Genomic_DNA"/>
</dbReference>
<dbReference type="Pfam" id="PF13313">
    <property type="entry name" value="DUF4082"/>
    <property type="match status" value="1"/>
</dbReference>
<feature type="non-terminal residue" evidence="2">
    <location>
        <position position="207"/>
    </location>
</feature>
<feature type="domain" description="DUF4082" evidence="1">
    <location>
        <begin position="50"/>
        <end position="191"/>
    </location>
</feature>
<protein>
    <recommendedName>
        <fullName evidence="1">DUF4082 domain-containing protein</fullName>
    </recommendedName>
</protein>
<name>A0A1M6MQT4_9ACTN</name>
<dbReference type="InterPro" id="IPR025141">
    <property type="entry name" value="DUF4082"/>
</dbReference>
<evidence type="ECO:0000313" key="2">
    <source>
        <dbReference type="EMBL" id="SHJ85756.1"/>
    </source>
</evidence>
<sequence>MELCSTRWRSLLSRAVFVILAASLLVGATFMTNATKAEAAPQATFGTSNPSDLTRSDNDSSVEVGLRFVPKQDGTINTIRFYKANSSASSTPSTVSLWSASGARLASASVPATTSTGWITVELPTTNQLTANTEYVVSAFARNGSYVSTRNYFASAQTSGSITMPRNAGVFKYNTQSQFPDEVYQASNYWIDPVFAANTTTTQPTAS</sequence>
<organism evidence="2 3">
    <name type="scientific">Tessaracoccus bendigoensis DSM 12906</name>
    <dbReference type="NCBI Taxonomy" id="1123357"/>
    <lineage>
        <taxon>Bacteria</taxon>
        <taxon>Bacillati</taxon>
        <taxon>Actinomycetota</taxon>
        <taxon>Actinomycetes</taxon>
        <taxon>Propionibacteriales</taxon>
        <taxon>Propionibacteriaceae</taxon>
        <taxon>Tessaracoccus</taxon>
    </lineage>
</organism>
<dbReference type="RefSeq" id="WP_175558390.1">
    <property type="nucleotide sequence ID" value="NZ_FQZG01000094.1"/>
</dbReference>
<dbReference type="Proteomes" id="UP000184512">
    <property type="component" value="Unassembled WGS sequence"/>
</dbReference>